<reference evidence="3" key="1">
    <citation type="submission" date="2022-11" db="UniProtKB">
        <authorList>
            <consortium name="WormBaseParasite"/>
        </authorList>
    </citation>
    <scope>IDENTIFICATION</scope>
</reference>
<dbReference type="AlphaFoldDB" id="A0A914WKY4"/>
<evidence type="ECO:0000313" key="2">
    <source>
        <dbReference type="Proteomes" id="UP000887566"/>
    </source>
</evidence>
<dbReference type="Proteomes" id="UP000887566">
    <property type="component" value="Unplaced"/>
</dbReference>
<protein>
    <submittedName>
        <fullName evidence="3">Uncharacterized protein</fullName>
    </submittedName>
</protein>
<feature type="compositionally biased region" description="Acidic residues" evidence="1">
    <location>
        <begin position="8"/>
        <end position="17"/>
    </location>
</feature>
<sequence>MNVSMDGSDVENEEEDEDVHHNVHQLAELNAIWQAAQQRDRRYELQARQELIVDFELSNSGGQFSDPLALNVSATQSSGSASVQYEPIITSKGNLRNKAFHTNFTLSSGSSALSDGRGDTITDIEPSVSNVTGTFAGSIVSTIRSTVTGTVSNIPSIFSLSSRRTPDFASDDDYPEDSSTTGGYSGTEPPYPTMSSTNLWVGQQLLELSEL</sequence>
<evidence type="ECO:0000256" key="1">
    <source>
        <dbReference type="SAM" id="MobiDB-lite"/>
    </source>
</evidence>
<evidence type="ECO:0000313" key="3">
    <source>
        <dbReference type="WBParaSite" id="PSAMB.scaffold416size52110.g5613.t1"/>
    </source>
</evidence>
<feature type="region of interest" description="Disordered" evidence="1">
    <location>
        <begin position="1"/>
        <end position="20"/>
    </location>
</feature>
<feature type="region of interest" description="Disordered" evidence="1">
    <location>
        <begin position="162"/>
        <end position="196"/>
    </location>
</feature>
<organism evidence="2 3">
    <name type="scientific">Plectus sambesii</name>
    <dbReference type="NCBI Taxonomy" id="2011161"/>
    <lineage>
        <taxon>Eukaryota</taxon>
        <taxon>Metazoa</taxon>
        <taxon>Ecdysozoa</taxon>
        <taxon>Nematoda</taxon>
        <taxon>Chromadorea</taxon>
        <taxon>Plectida</taxon>
        <taxon>Plectina</taxon>
        <taxon>Plectoidea</taxon>
        <taxon>Plectidae</taxon>
        <taxon>Plectus</taxon>
    </lineage>
</organism>
<name>A0A914WKY4_9BILA</name>
<dbReference type="WBParaSite" id="PSAMB.scaffold416size52110.g5613.t1">
    <property type="protein sequence ID" value="PSAMB.scaffold416size52110.g5613.t1"/>
    <property type="gene ID" value="PSAMB.scaffold416size52110.g5613"/>
</dbReference>
<accession>A0A914WKY4</accession>
<keyword evidence="2" id="KW-1185">Reference proteome</keyword>
<proteinExistence type="predicted"/>